<gene>
    <name evidence="1" type="ORF">BDN72DRAFT_830087</name>
</gene>
<sequence length="512" mass="54724">MHFLCSTLGLPDAKATVASSSGGCAKFLVDDRKSVWSGLQKPLNVARHGSAIRLDPPQFKPKMSSFKRRTPAKQVAIQPGTKLSPSSSLTVLVSTGLPSLDDVLGGGLPLSCSMLSIAPDPHSSYGELVQKYFIAQGLSSGHTVYVIDPLAKDFVRDIMWTPRSAGIPAESRGSQPASNDRADVEDGDDMQSQEHDQKIKIAWRYEHTKQFQTTIDSSSLSGEDFCHAFDLTSRVPEAVIEGASKSGKLAFLEPSGEKPTTQVLEELSKHLQSSGPCPHRICIPALGSPLWGDLTAREVIHFLHSLRGFLRLHPHACASIALPAHLSEGSWGGPGWLDKLGWVSDAAISLAAFSGNPSLALAFPSHHGFLRILSLPAPHTILPPSDKFSALRGLSSSAVSIGGSGENNLAFKCTRKRLIFETLHLDLEGGVGERRTTPSVSGQLENAQTPPSGPPEAAKALAAVTVEVETPAQPPPSNVKVDTPQTGTTSPKPKKIKKTVGFRSDRPDLYDF</sequence>
<dbReference type="EMBL" id="ML208259">
    <property type="protein sequence ID" value="TFK76915.1"/>
    <property type="molecule type" value="Genomic_DNA"/>
</dbReference>
<proteinExistence type="predicted"/>
<protein>
    <submittedName>
        <fullName evidence="1">PAXNEB-domain-containing protein</fullName>
    </submittedName>
</protein>
<evidence type="ECO:0000313" key="2">
    <source>
        <dbReference type="Proteomes" id="UP000308600"/>
    </source>
</evidence>
<accession>A0ACD3BFD9</accession>
<organism evidence="1 2">
    <name type="scientific">Pluteus cervinus</name>
    <dbReference type="NCBI Taxonomy" id="181527"/>
    <lineage>
        <taxon>Eukaryota</taxon>
        <taxon>Fungi</taxon>
        <taxon>Dikarya</taxon>
        <taxon>Basidiomycota</taxon>
        <taxon>Agaricomycotina</taxon>
        <taxon>Agaricomycetes</taxon>
        <taxon>Agaricomycetidae</taxon>
        <taxon>Agaricales</taxon>
        <taxon>Pluteineae</taxon>
        <taxon>Pluteaceae</taxon>
        <taxon>Pluteus</taxon>
    </lineage>
</organism>
<dbReference type="Proteomes" id="UP000308600">
    <property type="component" value="Unassembled WGS sequence"/>
</dbReference>
<reference evidence="1 2" key="1">
    <citation type="journal article" date="2019" name="Nat. Ecol. Evol.">
        <title>Megaphylogeny resolves global patterns of mushroom evolution.</title>
        <authorList>
            <person name="Varga T."/>
            <person name="Krizsan K."/>
            <person name="Foldi C."/>
            <person name="Dima B."/>
            <person name="Sanchez-Garcia M."/>
            <person name="Sanchez-Ramirez S."/>
            <person name="Szollosi G.J."/>
            <person name="Szarkandi J.G."/>
            <person name="Papp V."/>
            <person name="Albert L."/>
            <person name="Andreopoulos W."/>
            <person name="Angelini C."/>
            <person name="Antonin V."/>
            <person name="Barry K.W."/>
            <person name="Bougher N.L."/>
            <person name="Buchanan P."/>
            <person name="Buyck B."/>
            <person name="Bense V."/>
            <person name="Catcheside P."/>
            <person name="Chovatia M."/>
            <person name="Cooper J."/>
            <person name="Damon W."/>
            <person name="Desjardin D."/>
            <person name="Finy P."/>
            <person name="Geml J."/>
            <person name="Haridas S."/>
            <person name="Hughes K."/>
            <person name="Justo A."/>
            <person name="Karasinski D."/>
            <person name="Kautmanova I."/>
            <person name="Kiss B."/>
            <person name="Kocsube S."/>
            <person name="Kotiranta H."/>
            <person name="LaButti K.M."/>
            <person name="Lechner B.E."/>
            <person name="Liimatainen K."/>
            <person name="Lipzen A."/>
            <person name="Lukacs Z."/>
            <person name="Mihaltcheva S."/>
            <person name="Morgado L.N."/>
            <person name="Niskanen T."/>
            <person name="Noordeloos M.E."/>
            <person name="Ohm R.A."/>
            <person name="Ortiz-Santana B."/>
            <person name="Ovrebo C."/>
            <person name="Racz N."/>
            <person name="Riley R."/>
            <person name="Savchenko A."/>
            <person name="Shiryaev A."/>
            <person name="Soop K."/>
            <person name="Spirin V."/>
            <person name="Szebenyi C."/>
            <person name="Tomsovsky M."/>
            <person name="Tulloss R.E."/>
            <person name="Uehling J."/>
            <person name="Grigoriev I.V."/>
            <person name="Vagvolgyi C."/>
            <person name="Papp T."/>
            <person name="Martin F.M."/>
            <person name="Miettinen O."/>
            <person name="Hibbett D.S."/>
            <person name="Nagy L.G."/>
        </authorList>
    </citation>
    <scope>NUCLEOTIDE SEQUENCE [LARGE SCALE GENOMIC DNA]</scope>
    <source>
        <strain evidence="1 2">NL-1719</strain>
    </source>
</reference>
<keyword evidence="2" id="KW-1185">Reference proteome</keyword>
<name>A0ACD3BFD9_9AGAR</name>
<evidence type="ECO:0000313" key="1">
    <source>
        <dbReference type="EMBL" id="TFK76915.1"/>
    </source>
</evidence>